<evidence type="ECO:0008006" key="3">
    <source>
        <dbReference type="Google" id="ProtNLM"/>
    </source>
</evidence>
<protein>
    <recommendedName>
        <fullName evidence="3">Winged helix DNA-binding domain-containing protein</fullName>
    </recommendedName>
</protein>
<proteinExistence type="predicted"/>
<dbReference type="RefSeq" id="WP_012085909.1">
    <property type="nucleotide sequence ID" value="NC_009664.2"/>
</dbReference>
<keyword evidence="2" id="KW-1185">Reference proteome</keyword>
<dbReference type="eggNOG" id="COG3214">
    <property type="taxonomic scope" value="Bacteria"/>
</dbReference>
<dbReference type="OrthoDB" id="9148135at2"/>
<dbReference type="HOGENOM" id="CLU_047003_0_0_11"/>
<dbReference type="Pfam" id="PF06224">
    <property type="entry name" value="AlkZ-like"/>
    <property type="match status" value="1"/>
</dbReference>
<dbReference type="PANTHER" id="PTHR38479:SF2">
    <property type="entry name" value="WINGED HELIX DNA-BINDING DOMAIN-CONTAINING PROTEIN"/>
    <property type="match status" value="1"/>
</dbReference>
<sequence>MIEVPARDVGSWRLVAQRVVPPLGSALAVVHHLAAVQAQDLRAAATAVALRTADATTAGLVAALEAGEVVRSWPMRGTLHLIAAADLAWVLDLCAGRTVTAARRRRAELGISDADLDAVDTTAREFLSTRGRATRAELLAELERTGQRTAAGRGYHLLVHLCLTGTLCQGPPAGREQAFVLTGDWIGPRRAPEDPLAEWTRRYLRGHGPATPADFATWTKLPLGTARRGFAAVRGEFAAVGVEGVEHLVHPEVPDLLAAHRAAVRGPHLLPGFDEFLLGYGDRSAVLPPEHAGRVVPGGNGVFRGTVVDAGTVVGTWTRAGEEVVPEAFTTFSPRQATALAARAGSLPSGRWE</sequence>
<dbReference type="AlphaFoldDB" id="A6WG52"/>
<dbReference type="STRING" id="266940.Krad_4328"/>
<dbReference type="Proteomes" id="UP000001116">
    <property type="component" value="Chromosome"/>
</dbReference>
<name>A6WG52_KINRD</name>
<dbReference type="KEGG" id="kra:Krad_4328"/>
<evidence type="ECO:0000313" key="1">
    <source>
        <dbReference type="EMBL" id="ABS05791.1"/>
    </source>
</evidence>
<gene>
    <name evidence="1" type="ordered locus">Krad_4328</name>
</gene>
<dbReference type="PANTHER" id="PTHR38479">
    <property type="entry name" value="LMO0824 PROTEIN"/>
    <property type="match status" value="1"/>
</dbReference>
<dbReference type="EMBL" id="CP000750">
    <property type="protein sequence ID" value="ABS05791.1"/>
    <property type="molecule type" value="Genomic_DNA"/>
</dbReference>
<evidence type="ECO:0000313" key="2">
    <source>
        <dbReference type="Proteomes" id="UP000001116"/>
    </source>
</evidence>
<accession>A6WG52</accession>
<reference evidence="2" key="1">
    <citation type="journal article" date="2008" name="PLoS ONE">
        <title>Survival in nuclear waste, extreme resistance, and potential applications gleaned from the genome sequence of Kineococcus radiotolerans SRS30216.</title>
        <authorList>
            <person name="Bagwell C.E."/>
            <person name="Bhat S."/>
            <person name="Hawkins G.M."/>
            <person name="Smith B.W."/>
            <person name="Biswas T."/>
            <person name="Hoover T.R."/>
            <person name="Saunders E."/>
            <person name="Han C.S."/>
            <person name="Tsodikov O.V."/>
            <person name="Shimkets L.J."/>
        </authorList>
    </citation>
    <scope>NUCLEOTIDE SEQUENCE [LARGE SCALE GENOMIC DNA]</scope>
    <source>
        <strain evidence="2">ATCC BAA-149 / DSM 14245 / SRS30216</strain>
    </source>
</reference>
<organism evidence="1 2">
    <name type="scientific">Kineococcus radiotolerans (strain ATCC BAA-149 / DSM 14245 / SRS30216)</name>
    <dbReference type="NCBI Taxonomy" id="266940"/>
    <lineage>
        <taxon>Bacteria</taxon>
        <taxon>Bacillati</taxon>
        <taxon>Actinomycetota</taxon>
        <taxon>Actinomycetes</taxon>
        <taxon>Kineosporiales</taxon>
        <taxon>Kineosporiaceae</taxon>
        <taxon>Kineococcus</taxon>
    </lineage>
</organism>
<dbReference type="InterPro" id="IPR009351">
    <property type="entry name" value="AlkZ-like"/>
</dbReference>